<dbReference type="InterPro" id="IPR014756">
    <property type="entry name" value="Ig_E-set"/>
</dbReference>
<evidence type="ECO:0000256" key="14">
    <source>
        <dbReference type="PIRNR" id="PIRNR006337"/>
    </source>
</evidence>
<evidence type="ECO:0000256" key="3">
    <source>
        <dbReference type="ARBA" id="ARBA00008061"/>
    </source>
</evidence>
<dbReference type="Proteomes" id="UP001596157">
    <property type="component" value="Unassembled WGS sequence"/>
</dbReference>
<dbReference type="InterPro" id="IPR044901">
    <property type="entry name" value="Trehalose_TreZ_E-set_sf"/>
</dbReference>
<dbReference type="InterPro" id="IPR013783">
    <property type="entry name" value="Ig-like_fold"/>
</dbReference>
<evidence type="ECO:0000256" key="9">
    <source>
        <dbReference type="ARBA" id="ARBA00023295"/>
    </source>
</evidence>
<evidence type="ECO:0000256" key="8">
    <source>
        <dbReference type="ARBA" id="ARBA00023277"/>
    </source>
</evidence>
<keyword evidence="8" id="KW-0119">Carbohydrate metabolism</keyword>
<evidence type="ECO:0000256" key="10">
    <source>
        <dbReference type="ARBA" id="ARBA00032057"/>
    </source>
</evidence>
<dbReference type="GO" id="GO:0033942">
    <property type="term" value="F:4-alpha-D-(1-&gt;4)-alpha-D-glucanotrehalose trehalohydrolase activity"/>
    <property type="evidence" value="ECO:0007669"/>
    <property type="project" value="UniProtKB-EC"/>
</dbReference>
<dbReference type="CDD" id="cd02853">
    <property type="entry name" value="E_set_MTHase_like_N"/>
    <property type="match status" value="1"/>
</dbReference>
<dbReference type="Gene3D" id="2.60.40.10">
    <property type="entry name" value="Immunoglobulins"/>
    <property type="match status" value="1"/>
</dbReference>
<dbReference type="CDD" id="cd11325">
    <property type="entry name" value="AmyAc_GTHase"/>
    <property type="match status" value="1"/>
</dbReference>
<protein>
    <recommendedName>
        <fullName evidence="5 13">Malto-oligosyltrehalose trehalohydrolase</fullName>
        <shortName evidence="14">MTHase</shortName>
        <ecNumber evidence="4 13">3.2.1.141</ecNumber>
    </recommendedName>
    <alternativeName>
        <fullName evidence="11 14">4-alpha-D-((1-&gt;4)-alpha-D-glucano)trehalose trehalohydrolase</fullName>
    </alternativeName>
    <alternativeName>
        <fullName evidence="10 14">Maltooligosyl trehalose trehalohydrolase</fullName>
    </alternativeName>
</protein>
<dbReference type="SUPFAM" id="SSF51445">
    <property type="entry name" value="(Trans)glycosidases"/>
    <property type="match status" value="1"/>
</dbReference>
<keyword evidence="9 14" id="KW-0326">Glycosidase</keyword>
<dbReference type="PANTHER" id="PTHR43651">
    <property type="entry name" value="1,4-ALPHA-GLUCAN-BRANCHING ENZYME"/>
    <property type="match status" value="1"/>
</dbReference>
<comment type="similarity">
    <text evidence="3 14">Belongs to the glycosyl hydrolase 13 family.</text>
</comment>
<comment type="pathway">
    <text evidence="2 14">Glycan biosynthesis; trehalose biosynthesis.</text>
</comment>
<dbReference type="Pfam" id="PF02922">
    <property type="entry name" value="CBM_48"/>
    <property type="match status" value="1"/>
</dbReference>
<comment type="subcellular location">
    <subcellularLocation>
        <location evidence="1">Cytoplasm</location>
    </subcellularLocation>
</comment>
<dbReference type="SMART" id="SM00642">
    <property type="entry name" value="Aamy"/>
    <property type="match status" value="1"/>
</dbReference>
<evidence type="ECO:0000256" key="7">
    <source>
        <dbReference type="ARBA" id="ARBA00022801"/>
    </source>
</evidence>
<evidence type="ECO:0000313" key="16">
    <source>
        <dbReference type="EMBL" id="MFC5290197.1"/>
    </source>
</evidence>
<evidence type="ECO:0000256" key="5">
    <source>
        <dbReference type="ARBA" id="ARBA00015938"/>
    </source>
</evidence>
<dbReference type="PIRSF" id="PIRSF006337">
    <property type="entry name" value="Trehalose_TreZ"/>
    <property type="match status" value="1"/>
</dbReference>
<dbReference type="RefSeq" id="WP_378250078.1">
    <property type="nucleotide sequence ID" value="NZ_JBHSKF010000015.1"/>
</dbReference>
<keyword evidence="7 14" id="KW-0378">Hydrolase</keyword>
<accession>A0ABW0ETH9</accession>
<dbReference type="PANTHER" id="PTHR43651:SF11">
    <property type="entry name" value="MALTO-OLIGOSYLTREHALOSE TREHALOHYDROLASE"/>
    <property type="match status" value="1"/>
</dbReference>
<dbReference type="EMBL" id="JBHSKF010000015">
    <property type="protein sequence ID" value="MFC5290197.1"/>
    <property type="molecule type" value="Genomic_DNA"/>
</dbReference>
<dbReference type="Pfam" id="PF00128">
    <property type="entry name" value="Alpha-amylase"/>
    <property type="match status" value="1"/>
</dbReference>
<dbReference type="InterPro" id="IPR017853">
    <property type="entry name" value="GH"/>
</dbReference>
<dbReference type="EC" id="3.2.1.141" evidence="4 13"/>
<dbReference type="Gene3D" id="1.10.10.760">
    <property type="entry name" value="E-set domains of sugar-utilizing enzymes"/>
    <property type="match status" value="1"/>
</dbReference>
<dbReference type="InterPro" id="IPR004193">
    <property type="entry name" value="Glyco_hydro_13_N"/>
</dbReference>
<evidence type="ECO:0000256" key="1">
    <source>
        <dbReference type="ARBA" id="ARBA00004496"/>
    </source>
</evidence>
<evidence type="ECO:0000259" key="15">
    <source>
        <dbReference type="SMART" id="SM00642"/>
    </source>
</evidence>
<evidence type="ECO:0000256" key="12">
    <source>
        <dbReference type="ARBA" id="ARBA00034013"/>
    </source>
</evidence>
<keyword evidence="17" id="KW-1185">Reference proteome</keyword>
<sequence length="575" mass="62986">MQGEVFTVWAPDAERVRVVIGETGHEMARSGGGWWWAEVPGAGAGTDYAFQIGDDDTRLPDPRSAWQPEGVHGPSRRYEHRAFPWTDQRWTGRALPGAVVYELHIGTFTEEGTFNRAIERLDHLVDLGVDLVEVLPVNAFDGDKGWGYDGVLWGAVHQPYGGPDAFKRFVDACHTRGLGVVLDVVYNHLGPSGAYLGRFGPYFKGETIWGPSLNLDGPGSDEVRRYVIDNALTWFREFHVDALRLDAVHALHDERATHVLEELAAETAALSAALGRPLSLIAESDLNDPKHTRPRAAGGYGLDAQWCDDVHHALHVALTGETTGYYADFGAQPDFGGLKQALENAFFHAGTWSSFRERTHGRPIDRALTPGHRFVVCLQNHDQIGNRATGDRLTATISARRVLCGAALMLCSPFTPMLFMGEEWAATTPWQFFASFPDPELADAVRTGRRREFAEHGWGESEVPDPMDPATVLRSTLHWGELADPDHRAVYDTYKALIALRKEHPSLSDPRLDRFSVEVENAVVTLHRGPLALVVNLGAETAPLTGEVVFASPGAGPDSLPPDSFAVVTGRSAGS</sequence>
<feature type="domain" description="Glycosyl hydrolase family 13 catalytic" evidence="15">
    <location>
        <begin position="102"/>
        <end position="501"/>
    </location>
</feature>
<dbReference type="SUPFAM" id="SSF81296">
    <property type="entry name" value="E set domains"/>
    <property type="match status" value="1"/>
</dbReference>
<reference evidence="17" key="1">
    <citation type="journal article" date="2019" name="Int. J. Syst. Evol. Microbiol.">
        <title>The Global Catalogue of Microorganisms (GCM) 10K type strain sequencing project: providing services to taxonomists for standard genome sequencing and annotation.</title>
        <authorList>
            <consortium name="The Broad Institute Genomics Platform"/>
            <consortium name="The Broad Institute Genome Sequencing Center for Infectious Disease"/>
            <person name="Wu L."/>
            <person name="Ma J."/>
        </authorList>
    </citation>
    <scope>NUCLEOTIDE SEQUENCE [LARGE SCALE GENOMIC DNA]</scope>
    <source>
        <strain evidence="17">CCUG 59778</strain>
    </source>
</reference>
<evidence type="ECO:0000256" key="11">
    <source>
        <dbReference type="ARBA" id="ARBA00033284"/>
    </source>
</evidence>
<dbReference type="InterPro" id="IPR012768">
    <property type="entry name" value="Trehalose_TreZ"/>
</dbReference>
<evidence type="ECO:0000313" key="17">
    <source>
        <dbReference type="Proteomes" id="UP001596157"/>
    </source>
</evidence>
<name>A0ABW0ETH9_9PSEU</name>
<dbReference type="InterPro" id="IPR006047">
    <property type="entry name" value="GH13_cat_dom"/>
</dbReference>
<dbReference type="Gene3D" id="3.20.20.80">
    <property type="entry name" value="Glycosidases"/>
    <property type="match status" value="1"/>
</dbReference>
<proteinExistence type="inferred from homology"/>
<evidence type="ECO:0000256" key="2">
    <source>
        <dbReference type="ARBA" id="ARBA00005199"/>
    </source>
</evidence>
<evidence type="ECO:0000256" key="13">
    <source>
        <dbReference type="NCBIfam" id="TIGR02402"/>
    </source>
</evidence>
<comment type="catalytic activity">
    <reaction evidence="12 14">
        <text>hydrolysis of (1-&gt;4)-alpha-D-glucosidic linkage in 4-alpha-D-[(1-&gt;4)-alpha-D-glucanosyl]n trehalose to yield trehalose and (1-&gt;4)-alpha-D-glucan.</text>
        <dbReference type="EC" id="3.2.1.141"/>
    </reaction>
</comment>
<keyword evidence="6" id="KW-0963">Cytoplasm</keyword>
<evidence type="ECO:0000256" key="6">
    <source>
        <dbReference type="ARBA" id="ARBA00022490"/>
    </source>
</evidence>
<dbReference type="NCBIfam" id="TIGR02402">
    <property type="entry name" value="trehalose_TreZ"/>
    <property type="match status" value="1"/>
</dbReference>
<gene>
    <name evidence="16" type="primary">treZ</name>
    <name evidence="16" type="ORF">ACFPM7_24335</name>
</gene>
<comment type="caution">
    <text evidence="16">The sequence shown here is derived from an EMBL/GenBank/DDBJ whole genome shotgun (WGS) entry which is preliminary data.</text>
</comment>
<evidence type="ECO:0000256" key="4">
    <source>
        <dbReference type="ARBA" id="ARBA00012268"/>
    </source>
</evidence>
<organism evidence="16 17">
    <name type="scientific">Actinokineospora guangxiensis</name>
    <dbReference type="NCBI Taxonomy" id="1490288"/>
    <lineage>
        <taxon>Bacteria</taxon>
        <taxon>Bacillati</taxon>
        <taxon>Actinomycetota</taxon>
        <taxon>Actinomycetes</taxon>
        <taxon>Pseudonocardiales</taxon>
        <taxon>Pseudonocardiaceae</taxon>
        <taxon>Actinokineospora</taxon>
    </lineage>
</organism>